<organism evidence="1 2">
    <name type="scientific">Brucella suis biovar 1 (strain 1330)</name>
    <dbReference type="NCBI Taxonomy" id="204722"/>
    <lineage>
        <taxon>Bacteria</taxon>
        <taxon>Pseudomonadati</taxon>
        <taxon>Pseudomonadota</taxon>
        <taxon>Alphaproteobacteria</taxon>
        <taxon>Hyphomicrobiales</taxon>
        <taxon>Brucellaceae</taxon>
        <taxon>Brucella/Ochrobactrum group</taxon>
        <taxon>Brucella</taxon>
    </lineage>
</organism>
<dbReference type="AlphaFoldDB" id="A0A0H3G6S4"/>
<gene>
    <name evidence="1" type="ordered locus">BS1330_II0317</name>
</gene>
<proteinExistence type="predicted"/>
<keyword evidence="2" id="KW-1185">Reference proteome</keyword>
<reference evidence="1 2" key="1">
    <citation type="journal article" date="2011" name="J. Bacteriol.">
        <title>Revised genome sequence of Brucella suis 1330.</title>
        <authorList>
            <person name="Tae H."/>
            <person name="Shallom S."/>
            <person name="Settlage R."/>
            <person name="Preston D."/>
            <person name="Adams L.G."/>
            <person name="Garner H.R."/>
        </authorList>
    </citation>
    <scope>NUCLEOTIDE SEQUENCE [LARGE SCALE GENOMIC DNA]</scope>
    <source>
        <strain evidence="1 2">1330</strain>
    </source>
</reference>
<dbReference type="KEGG" id="bsi:BS1330_II0317"/>
<accession>A0A0H3G6S4</accession>
<dbReference type="HOGENOM" id="CLU_3286019_0_0_5"/>
<evidence type="ECO:0000313" key="2">
    <source>
        <dbReference type="Proteomes" id="UP000007104"/>
    </source>
</evidence>
<dbReference type="EMBL" id="CP002998">
    <property type="protein sequence ID" value="AEM19799.1"/>
    <property type="molecule type" value="Genomic_DNA"/>
</dbReference>
<sequence>MLILLIPFIWIEARSNRQYCLWTSWNLRGVSSFIAQSAPFYRE</sequence>
<dbReference type="KEGG" id="bms:BRA0320"/>
<protein>
    <submittedName>
        <fullName evidence="1">Uncharacterized protein</fullName>
    </submittedName>
</protein>
<dbReference type="Proteomes" id="UP000007104">
    <property type="component" value="Chromosome II"/>
</dbReference>
<evidence type="ECO:0000313" key="1">
    <source>
        <dbReference type="EMBL" id="AEM19799.1"/>
    </source>
</evidence>
<name>A0A0H3G6S4_BRUSU</name>